<dbReference type="PANTHER" id="PTHR10174:SF208">
    <property type="entry name" value="CRAL-TRIO DOMAIN-CONTAINING PROTEIN DDB_G0278031"/>
    <property type="match status" value="1"/>
</dbReference>
<accession>A0A226E832</accession>
<dbReference type="Gene3D" id="1.20.5.1200">
    <property type="entry name" value="Alpha-tocopherol transfer"/>
    <property type="match status" value="1"/>
</dbReference>
<dbReference type="InterPro" id="IPR036273">
    <property type="entry name" value="CRAL/TRIO_N_dom_sf"/>
</dbReference>
<evidence type="ECO:0000259" key="1">
    <source>
        <dbReference type="PROSITE" id="PS50191"/>
    </source>
</evidence>
<reference evidence="2 3" key="1">
    <citation type="submission" date="2015-12" db="EMBL/GenBank/DDBJ databases">
        <title>The genome of Folsomia candida.</title>
        <authorList>
            <person name="Faddeeva A."/>
            <person name="Derks M.F."/>
            <person name="Anvar Y."/>
            <person name="Smit S."/>
            <person name="Van Straalen N."/>
            <person name="Roelofs D."/>
        </authorList>
    </citation>
    <scope>NUCLEOTIDE SEQUENCE [LARGE SCALE GENOMIC DNA]</scope>
    <source>
        <strain evidence="2 3">VU population</strain>
        <tissue evidence="2">Whole body</tissue>
    </source>
</reference>
<dbReference type="SUPFAM" id="SSF46938">
    <property type="entry name" value="CRAL/TRIO N-terminal domain"/>
    <property type="match status" value="1"/>
</dbReference>
<dbReference type="EMBL" id="LNIX01000005">
    <property type="protein sequence ID" value="OXA53763.1"/>
    <property type="molecule type" value="Genomic_DNA"/>
</dbReference>
<dbReference type="Proteomes" id="UP000198287">
    <property type="component" value="Unassembled WGS sequence"/>
</dbReference>
<protein>
    <submittedName>
        <fullName evidence="2">Alpha-tocopherol transfer protein-like</fullName>
    </submittedName>
</protein>
<dbReference type="SUPFAM" id="SSF52087">
    <property type="entry name" value="CRAL/TRIO domain"/>
    <property type="match status" value="1"/>
</dbReference>
<dbReference type="PROSITE" id="PS50191">
    <property type="entry name" value="CRAL_TRIO"/>
    <property type="match status" value="1"/>
</dbReference>
<keyword evidence="3" id="KW-1185">Reference proteome</keyword>
<evidence type="ECO:0000313" key="3">
    <source>
        <dbReference type="Proteomes" id="UP000198287"/>
    </source>
</evidence>
<dbReference type="PANTHER" id="PTHR10174">
    <property type="entry name" value="ALPHA-TOCOPHEROL TRANSFER PROTEIN-RELATED"/>
    <property type="match status" value="1"/>
</dbReference>
<dbReference type="AlphaFoldDB" id="A0A226E832"/>
<dbReference type="GO" id="GO:0016020">
    <property type="term" value="C:membrane"/>
    <property type="evidence" value="ECO:0007669"/>
    <property type="project" value="TreeGrafter"/>
</dbReference>
<proteinExistence type="predicted"/>
<dbReference type="CDD" id="cd00170">
    <property type="entry name" value="SEC14"/>
    <property type="match status" value="1"/>
</dbReference>
<gene>
    <name evidence="2" type="ORF">Fcan01_10925</name>
</gene>
<dbReference type="SMART" id="SM00516">
    <property type="entry name" value="SEC14"/>
    <property type="match status" value="1"/>
</dbReference>
<dbReference type="PRINTS" id="PR00180">
    <property type="entry name" value="CRETINALDHBP"/>
</dbReference>
<evidence type="ECO:0000313" key="2">
    <source>
        <dbReference type="EMBL" id="OXA53763.1"/>
    </source>
</evidence>
<dbReference type="InterPro" id="IPR001251">
    <property type="entry name" value="CRAL-TRIO_dom"/>
</dbReference>
<sequence length="261" mass="30220">MDYAPEERKDKKLAQLKSQIQDHETIGPYIDILDDSFLSGFLHGKKYDLDATITCLENYIRIRTVKYRKHMQPYRPSSEVMLDTLLIRFLKNKDQHGRIVAVLQYESWDPAVQTAQQVLATTMFVADEAIRSLFPNCADIVSIIDCKSFSFAHLRQINFNIMVQTIELCFKCVPSRPKALHMVNENKLLAGIIKIVRSLLPNKIRDRYHCHSYNLDSLHEHVPRSILPESLGGVLTDEEAYDHELIANVKKNDKFYDKIVQ</sequence>
<dbReference type="Gene3D" id="1.10.8.20">
    <property type="entry name" value="N-terminal domain of phosphatidylinositol transfer protein sec14p"/>
    <property type="match status" value="1"/>
</dbReference>
<comment type="caution">
    <text evidence="2">The sequence shown here is derived from an EMBL/GenBank/DDBJ whole genome shotgun (WGS) entry which is preliminary data.</text>
</comment>
<dbReference type="OrthoDB" id="6682367at2759"/>
<name>A0A226E832_FOLCA</name>
<dbReference type="Gene3D" id="3.40.525.10">
    <property type="entry name" value="CRAL-TRIO lipid binding domain"/>
    <property type="match status" value="1"/>
</dbReference>
<dbReference type="OMA" id="DHELIAN"/>
<feature type="domain" description="CRAL-TRIO" evidence="1">
    <location>
        <begin position="77"/>
        <end position="239"/>
    </location>
</feature>
<dbReference type="Pfam" id="PF00650">
    <property type="entry name" value="CRAL_TRIO"/>
    <property type="match status" value="1"/>
</dbReference>
<organism evidence="2 3">
    <name type="scientific">Folsomia candida</name>
    <name type="common">Springtail</name>
    <dbReference type="NCBI Taxonomy" id="158441"/>
    <lineage>
        <taxon>Eukaryota</taxon>
        <taxon>Metazoa</taxon>
        <taxon>Ecdysozoa</taxon>
        <taxon>Arthropoda</taxon>
        <taxon>Hexapoda</taxon>
        <taxon>Collembola</taxon>
        <taxon>Entomobryomorpha</taxon>
        <taxon>Isotomoidea</taxon>
        <taxon>Isotomidae</taxon>
        <taxon>Proisotominae</taxon>
        <taxon>Folsomia</taxon>
    </lineage>
</organism>
<dbReference type="InterPro" id="IPR036865">
    <property type="entry name" value="CRAL-TRIO_dom_sf"/>
</dbReference>
<dbReference type="GO" id="GO:1902936">
    <property type="term" value="F:phosphatidylinositol bisphosphate binding"/>
    <property type="evidence" value="ECO:0007669"/>
    <property type="project" value="TreeGrafter"/>
</dbReference>